<organism evidence="1 2">
    <name type="scientific">Symbiodinium natans</name>
    <dbReference type="NCBI Taxonomy" id="878477"/>
    <lineage>
        <taxon>Eukaryota</taxon>
        <taxon>Sar</taxon>
        <taxon>Alveolata</taxon>
        <taxon>Dinophyceae</taxon>
        <taxon>Suessiales</taxon>
        <taxon>Symbiodiniaceae</taxon>
        <taxon>Symbiodinium</taxon>
    </lineage>
</organism>
<evidence type="ECO:0000313" key="1">
    <source>
        <dbReference type="EMBL" id="CAE7199153.1"/>
    </source>
</evidence>
<accession>A0A812J4Q9</accession>
<evidence type="ECO:0008006" key="3">
    <source>
        <dbReference type="Google" id="ProtNLM"/>
    </source>
</evidence>
<dbReference type="Proteomes" id="UP000604046">
    <property type="component" value="Unassembled WGS sequence"/>
</dbReference>
<comment type="caution">
    <text evidence="1">The sequence shown here is derived from an EMBL/GenBank/DDBJ whole genome shotgun (WGS) entry which is preliminary data.</text>
</comment>
<dbReference type="SUPFAM" id="SSF56300">
    <property type="entry name" value="Metallo-dependent phosphatases"/>
    <property type="match status" value="1"/>
</dbReference>
<dbReference type="PANTHER" id="PTHR36492">
    <property type="match status" value="1"/>
</dbReference>
<dbReference type="AlphaFoldDB" id="A0A812J4Q9"/>
<name>A0A812J4Q9_9DINO</name>
<dbReference type="InterPro" id="IPR052963">
    <property type="entry name" value="Pantetheine_PDE"/>
</dbReference>
<reference evidence="1" key="1">
    <citation type="submission" date="2021-02" db="EMBL/GenBank/DDBJ databases">
        <authorList>
            <person name="Dougan E. K."/>
            <person name="Rhodes N."/>
            <person name="Thang M."/>
            <person name="Chan C."/>
        </authorList>
    </citation>
    <scope>NUCLEOTIDE SEQUENCE</scope>
</reference>
<gene>
    <name evidence="1" type="ORF">SNAT2548_LOCUS5818</name>
</gene>
<proteinExistence type="predicted"/>
<sequence>MLDWDDLEEAEAAATDKHERHGSAFPGADCNDVTDVKIPDGHRLRIFLMSDLHIDHRKNKEWMLSCLASLRHHDPVNPKSCYFDCLLLPGDLCTADEQFEDSLKMLTESFHLICFCFGNHEAWAHGERKGCTPAKDSFEKLARIHDICQALQVFTSPVRILGGAKPLLLLPLWSWYHSSWDHEPDLPQQLQPPVDPEKRVSDFRLCKWGSLAEAPQFVFGPGGETSDHLAKHFAERNEAWISAVLDLQKREGGEILSYSHFCPRQELILEKRFSYDQHVPKISGSSYLEQQIRRVSPRVHAFGHTHVAWDTVLEGVRYVHWPLGNPKEQNGQTRMQNLSGFLLLFDSLWSPVQFTHWAYFYDYMEPRQPGSAELAPWVSTGYAQVYPEMKAELDRRGLLPHLEVRPDMFSAYFPGGLLNNNGEFWKRHASANLRWRLPPQTLSPQPFPCENPTCILCGFTRKQEEGASR</sequence>
<evidence type="ECO:0000313" key="2">
    <source>
        <dbReference type="Proteomes" id="UP000604046"/>
    </source>
</evidence>
<dbReference type="PANTHER" id="PTHR36492:SF2">
    <property type="entry name" value="[ACYL-CARRIER-PROTEIN] PHOSPHODIESTERASE PPTH"/>
    <property type="match status" value="1"/>
</dbReference>
<dbReference type="InterPro" id="IPR029052">
    <property type="entry name" value="Metallo-depent_PP-like"/>
</dbReference>
<keyword evidence="2" id="KW-1185">Reference proteome</keyword>
<dbReference type="EMBL" id="CAJNDS010000378">
    <property type="protein sequence ID" value="CAE7199153.1"/>
    <property type="molecule type" value="Genomic_DNA"/>
</dbReference>
<dbReference type="OrthoDB" id="550558at2759"/>
<protein>
    <recommendedName>
        <fullName evidence="3">Calcineurin-like phosphoesterase domain-containing protein</fullName>
    </recommendedName>
</protein>
<dbReference type="Gene3D" id="3.60.21.10">
    <property type="match status" value="1"/>
</dbReference>